<feature type="transmembrane region" description="Helical" evidence="1">
    <location>
        <begin position="60"/>
        <end position="77"/>
    </location>
</feature>
<dbReference type="AlphaFoldDB" id="Q21BK2"/>
<dbReference type="InterPro" id="IPR017015">
    <property type="entry name" value="UCP033367_VanZ"/>
</dbReference>
<keyword evidence="1" id="KW-0812">Transmembrane</keyword>
<keyword evidence="1" id="KW-1133">Transmembrane helix</keyword>
<organism evidence="2">
    <name type="scientific">Rhodopseudomonas palustris (strain BisB18)</name>
    <dbReference type="NCBI Taxonomy" id="316056"/>
    <lineage>
        <taxon>Bacteria</taxon>
        <taxon>Pseudomonadati</taxon>
        <taxon>Pseudomonadota</taxon>
        <taxon>Alphaproteobacteria</taxon>
        <taxon>Hyphomicrobiales</taxon>
        <taxon>Nitrobacteraceae</taxon>
        <taxon>Rhodopseudomonas</taxon>
    </lineage>
</organism>
<proteinExistence type="predicted"/>
<protein>
    <recommendedName>
        <fullName evidence="3">VanZ-like domain-containing protein</fullName>
    </recommendedName>
</protein>
<dbReference type="PIRSF" id="PIRSF033367">
    <property type="entry name" value="UCP033367_VanZ"/>
    <property type="match status" value="1"/>
</dbReference>
<accession>Q21BK2</accession>
<feature type="transmembrane region" description="Helical" evidence="1">
    <location>
        <begin position="37"/>
        <end position="53"/>
    </location>
</feature>
<evidence type="ECO:0000256" key="1">
    <source>
        <dbReference type="SAM" id="Phobius"/>
    </source>
</evidence>
<dbReference type="KEGG" id="rpc:RPC_0662"/>
<feature type="transmembrane region" description="Helical" evidence="1">
    <location>
        <begin position="89"/>
        <end position="106"/>
    </location>
</feature>
<evidence type="ECO:0008006" key="3">
    <source>
        <dbReference type="Google" id="ProtNLM"/>
    </source>
</evidence>
<keyword evidence="1" id="KW-0472">Membrane</keyword>
<sequence length="115" mass="12653">MGMRYLRILAYACAAALLLLTIVPADQRPVSGLPHDIEHFGAFMLPGLLFGFAFEKKTPLLLLGAIWFCLLLEAVQIPLSTRHARLEDALVDSLAMCIGVLAGRIAKTQFLRFQA</sequence>
<reference evidence="2" key="1">
    <citation type="submission" date="2006-03" db="EMBL/GenBank/DDBJ databases">
        <title>Complete sequence of Rhodopseudomonas palustris BisB18.</title>
        <authorList>
            <consortium name="US DOE Joint Genome Institute"/>
            <person name="Copeland A."/>
            <person name="Lucas S."/>
            <person name="Lapidus A."/>
            <person name="Barry K."/>
            <person name="Detter J.C."/>
            <person name="Glavina del Rio T."/>
            <person name="Hammon N."/>
            <person name="Israni S."/>
            <person name="Dalin E."/>
            <person name="Tice H."/>
            <person name="Pitluck S."/>
            <person name="Chain P."/>
            <person name="Malfatti S."/>
            <person name="Shin M."/>
            <person name="Vergez L."/>
            <person name="Schmutz J."/>
            <person name="Larimer F."/>
            <person name="Land M."/>
            <person name="Hauser L."/>
            <person name="Pelletier D.A."/>
            <person name="Kyrpides N."/>
            <person name="Anderson I."/>
            <person name="Oda Y."/>
            <person name="Harwood C.S."/>
            <person name="Richardson P."/>
        </authorList>
    </citation>
    <scope>NUCLEOTIDE SEQUENCE [LARGE SCALE GENOMIC DNA]</scope>
    <source>
        <strain evidence="2">BisB18</strain>
    </source>
</reference>
<name>Q21BK2_RHOPB</name>
<dbReference type="HOGENOM" id="CLU_130407_2_0_5"/>
<gene>
    <name evidence="2" type="ordered locus">RPC_0662</name>
</gene>
<evidence type="ECO:0000313" key="2">
    <source>
        <dbReference type="EMBL" id="ABD86234.1"/>
    </source>
</evidence>
<dbReference type="eggNOG" id="ENOG50339FW">
    <property type="taxonomic scope" value="Bacteria"/>
</dbReference>
<dbReference type="EMBL" id="CP000301">
    <property type="protein sequence ID" value="ABD86234.1"/>
    <property type="molecule type" value="Genomic_DNA"/>
</dbReference>